<dbReference type="OrthoDB" id="10544069at2759"/>
<feature type="region of interest" description="Disordered" evidence="1">
    <location>
        <begin position="21"/>
        <end position="64"/>
    </location>
</feature>
<evidence type="ECO:0000313" key="2">
    <source>
        <dbReference type="EMBL" id="CAB5354877.1"/>
    </source>
</evidence>
<organism evidence="2 3">
    <name type="scientific">Rhizophagus irregularis</name>
    <dbReference type="NCBI Taxonomy" id="588596"/>
    <lineage>
        <taxon>Eukaryota</taxon>
        <taxon>Fungi</taxon>
        <taxon>Fungi incertae sedis</taxon>
        <taxon>Mucoromycota</taxon>
        <taxon>Glomeromycotina</taxon>
        <taxon>Glomeromycetes</taxon>
        <taxon>Glomerales</taxon>
        <taxon>Glomeraceae</taxon>
        <taxon>Rhizophagus</taxon>
    </lineage>
</organism>
<dbReference type="AlphaFoldDB" id="A0A915Z000"/>
<name>A0A915Z000_9GLOM</name>
<reference evidence="2" key="1">
    <citation type="submission" date="2020-05" db="EMBL/GenBank/DDBJ databases">
        <authorList>
            <person name="Rincon C."/>
            <person name="Sanders R I."/>
            <person name="Robbins C."/>
            <person name="Chaturvedi A."/>
        </authorList>
    </citation>
    <scope>NUCLEOTIDE SEQUENCE</scope>
    <source>
        <strain evidence="2">CHB12</strain>
    </source>
</reference>
<accession>A0A915Z000</accession>
<dbReference type="Proteomes" id="UP000684084">
    <property type="component" value="Unassembled WGS sequence"/>
</dbReference>
<protein>
    <submittedName>
        <fullName evidence="2">Uncharacterized protein</fullName>
    </submittedName>
</protein>
<proteinExistence type="predicted"/>
<gene>
    <name evidence="2" type="ORF">CHRIB12_LOCUS6005</name>
</gene>
<sequence length="95" mass="10499">MTRSLNKPKYVQKYGILGSAKSVRSRLSPSPSPSSSSSSSSTSSLPSSKLVPFSNSAPSSNSSSFLHYEEMNRNQRNALRVPYFILIRFNYPNCC</sequence>
<feature type="compositionally biased region" description="Low complexity" evidence="1">
    <location>
        <begin position="25"/>
        <end position="64"/>
    </location>
</feature>
<comment type="caution">
    <text evidence="2">The sequence shown here is derived from an EMBL/GenBank/DDBJ whole genome shotgun (WGS) entry which is preliminary data.</text>
</comment>
<dbReference type="EMBL" id="CAGKOT010000009">
    <property type="protein sequence ID" value="CAB5354877.1"/>
    <property type="molecule type" value="Genomic_DNA"/>
</dbReference>
<evidence type="ECO:0000313" key="3">
    <source>
        <dbReference type="Proteomes" id="UP000684084"/>
    </source>
</evidence>
<evidence type="ECO:0000256" key="1">
    <source>
        <dbReference type="SAM" id="MobiDB-lite"/>
    </source>
</evidence>